<evidence type="ECO:0000313" key="3">
    <source>
        <dbReference type="Proteomes" id="UP000033188"/>
    </source>
</evidence>
<gene>
    <name evidence="2" type="ORF">BBBOND_0305010</name>
</gene>
<proteinExistence type="predicted"/>
<dbReference type="KEGG" id="bbig:BBBOND_0305010"/>
<accession>A0A061D7S8</accession>
<evidence type="ECO:0000313" key="2">
    <source>
        <dbReference type="EMBL" id="CDR96598.1"/>
    </source>
</evidence>
<dbReference type="RefSeq" id="XP_012768784.1">
    <property type="nucleotide sequence ID" value="XM_012913330.1"/>
</dbReference>
<dbReference type="Proteomes" id="UP000033188">
    <property type="component" value="Chromosome 3"/>
</dbReference>
<feature type="compositionally biased region" description="Basic and acidic residues" evidence="1">
    <location>
        <begin position="37"/>
        <end position="63"/>
    </location>
</feature>
<dbReference type="GeneID" id="24565139"/>
<dbReference type="EMBL" id="LK391709">
    <property type="protein sequence ID" value="CDR96598.1"/>
    <property type="molecule type" value="Genomic_DNA"/>
</dbReference>
<dbReference type="AlphaFoldDB" id="A0A061D7S8"/>
<sequence length="63" mass="7136">MDGTSDVRQWTDVDPATDFSVRRQPRQSHKPTLGTSHDIHYVGRPKTDQAKSLKSQVSDEGHF</sequence>
<dbReference type="VEuPathDB" id="PiroplasmaDB:BBBOND_0305010"/>
<feature type="region of interest" description="Disordered" evidence="1">
    <location>
        <begin position="1"/>
        <end position="63"/>
    </location>
</feature>
<protein>
    <submittedName>
        <fullName evidence="2">Uncharacterized protein</fullName>
    </submittedName>
</protein>
<name>A0A061D7S8_BABBI</name>
<evidence type="ECO:0000256" key="1">
    <source>
        <dbReference type="SAM" id="MobiDB-lite"/>
    </source>
</evidence>
<keyword evidence="3" id="KW-1185">Reference proteome</keyword>
<organism evidence="2 3">
    <name type="scientific">Babesia bigemina</name>
    <dbReference type="NCBI Taxonomy" id="5866"/>
    <lineage>
        <taxon>Eukaryota</taxon>
        <taxon>Sar</taxon>
        <taxon>Alveolata</taxon>
        <taxon>Apicomplexa</taxon>
        <taxon>Aconoidasida</taxon>
        <taxon>Piroplasmida</taxon>
        <taxon>Babesiidae</taxon>
        <taxon>Babesia</taxon>
    </lineage>
</organism>
<reference evidence="3" key="1">
    <citation type="journal article" date="2014" name="Nucleic Acids Res.">
        <title>The evolutionary dynamics of variant antigen genes in Babesia reveal a history of genomic innovation underlying host-parasite interaction.</title>
        <authorList>
            <person name="Jackson A.P."/>
            <person name="Otto T.D."/>
            <person name="Darby A."/>
            <person name="Ramaprasad A."/>
            <person name="Xia D."/>
            <person name="Echaide I.E."/>
            <person name="Farber M."/>
            <person name="Gahlot S."/>
            <person name="Gamble J."/>
            <person name="Gupta D."/>
            <person name="Gupta Y."/>
            <person name="Jackson L."/>
            <person name="Malandrin L."/>
            <person name="Malas T.B."/>
            <person name="Moussa E."/>
            <person name="Nair M."/>
            <person name="Reid A.J."/>
            <person name="Sanders M."/>
            <person name="Sharma J."/>
            <person name="Tracey A."/>
            <person name="Quail M.A."/>
            <person name="Weir W."/>
            <person name="Wastling J.M."/>
            <person name="Hall N."/>
            <person name="Willadsen P."/>
            <person name="Lingelbach K."/>
            <person name="Shiels B."/>
            <person name="Tait A."/>
            <person name="Berriman M."/>
            <person name="Allred D.R."/>
            <person name="Pain A."/>
        </authorList>
    </citation>
    <scope>NUCLEOTIDE SEQUENCE [LARGE SCALE GENOMIC DNA]</scope>
    <source>
        <strain evidence="3">Bond</strain>
    </source>
</reference>